<keyword evidence="4" id="KW-1185">Reference proteome</keyword>
<sequence>MNKATVAPQVSAASLLPSAQGMLQRKCECGNHTVAGGQCAECTKKNNVMQRKIAIGASNDPLELEADKIADQVLNTRVHSAVSHAPPRIQRYGELVTKGADTAPASVGNVLAGSGMPLEPALRQDMEKRFSHDFSQVRVHSGGAAEQSARDVNANAYTVGQDIVFGSGRFAPGVQAGRRLLAHELAHVVQNHGRPTSEHNLLNREPATKTPTSAQPEPAPTNADKVPLKWTWKDLAVYPLLVDIWKDLVLKELTPGDRKLLALKGTEGAAFYAWAMAVGLMPGGFAGGDKSKDAGDYLKNLSKYADPLTGLTPAKDAIFDPLSRIVGLRVDDYLSSDLFLTRVKTHTATLAALFLAVQGTYSLIQGVKKKNEDPTALEGDAWTQQTGLIKALVNAIFKKQLKAPDFFDVGPMQLATHPAFSAAPFAGGGVPSGATFERNQDISGEVRQQKYGLTLNLPALIKPGGATVSDIADPSKYRGWQGSAWFTYEANKPLTLTPDKQPGYKFKGGTIFGSAGHLAELEAGVQYGGETGKELTSWFVRGGYGYVAGEKATGLKKIGFTATYLDWKEQDVLAPLGTSGVPAGGWGLKTTPFASTRFNVGKKKTLDASVAISFVTGRVGETSRSGFSDVSLGLSYTYMGDSAPDKLPAFKLDLTGSVSRLDWWNPDSPLLWGGQAKVNVGPVFGGVNVMTGAGSIPESRLDRMGPTVKTMVPTTVLFTGGVSF</sequence>
<reference evidence="3 4" key="1">
    <citation type="submission" date="2019-03" db="EMBL/GenBank/DDBJ databases">
        <title>Genomic Encyclopedia of Type Strains, Phase IV (KMG-IV): sequencing the most valuable type-strain genomes for metagenomic binning, comparative biology and taxonomic classification.</title>
        <authorList>
            <person name="Goeker M."/>
        </authorList>
    </citation>
    <scope>NUCLEOTIDE SEQUENCE [LARGE SCALE GENOMIC DNA]</scope>
    <source>
        <strain evidence="3 4">DSM 100309</strain>
    </source>
</reference>
<organism evidence="3 4">
    <name type="scientific">Sulfurirhabdus autotrophica</name>
    <dbReference type="NCBI Taxonomy" id="1706046"/>
    <lineage>
        <taxon>Bacteria</taxon>
        <taxon>Pseudomonadati</taxon>
        <taxon>Pseudomonadota</taxon>
        <taxon>Betaproteobacteria</taxon>
        <taxon>Nitrosomonadales</taxon>
        <taxon>Sulfuricellaceae</taxon>
        <taxon>Sulfurirhabdus</taxon>
    </lineage>
</organism>
<dbReference type="Proteomes" id="UP000295367">
    <property type="component" value="Unassembled WGS sequence"/>
</dbReference>
<proteinExistence type="predicted"/>
<dbReference type="EMBL" id="SMCO01000006">
    <property type="protein sequence ID" value="TCV86750.1"/>
    <property type="molecule type" value="Genomic_DNA"/>
</dbReference>
<comment type="caution">
    <text evidence="3">The sequence shown here is derived from an EMBL/GenBank/DDBJ whole genome shotgun (WGS) entry which is preliminary data.</text>
</comment>
<feature type="domain" description="eCIS core" evidence="2">
    <location>
        <begin position="117"/>
        <end position="193"/>
    </location>
</feature>
<evidence type="ECO:0000256" key="1">
    <source>
        <dbReference type="SAM" id="MobiDB-lite"/>
    </source>
</evidence>
<dbReference type="RefSeq" id="WP_223248481.1">
    <property type="nucleotide sequence ID" value="NZ_BHVT01000076.1"/>
</dbReference>
<protein>
    <submittedName>
        <fullName evidence="3">Uncharacterized protein DUF4157</fullName>
    </submittedName>
</protein>
<dbReference type="InterPro" id="IPR025295">
    <property type="entry name" value="eCIS_core_dom"/>
</dbReference>
<dbReference type="AlphaFoldDB" id="A0A4R3Y4R9"/>
<accession>A0A4R3Y4R9</accession>
<dbReference type="Pfam" id="PF13699">
    <property type="entry name" value="eCIS_core"/>
    <property type="match status" value="1"/>
</dbReference>
<feature type="region of interest" description="Disordered" evidence="1">
    <location>
        <begin position="192"/>
        <end position="222"/>
    </location>
</feature>
<gene>
    <name evidence="3" type="ORF">EDC63_106111</name>
</gene>
<name>A0A4R3Y4R9_9PROT</name>
<evidence type="ECO:0000313" key="3">
    <source>
        <dbReference type="EMBL" id="TCV86750.1"/>
    </source>
</evidence>
<evidence type="ECO:0000259" key="2">
    <source>
        <dbReference type="Pfam" id="PF13699"/>
    </source>
</evidence>
<evidence type="ECO:0000313" key="4">
    <source>
        <dbReference type="Proteomes" id="UP000295367"/>
    </source>
</evidence>